<dbReference type="OrthoDB" id="365161at2759"/>
<evidence type="ECO:0000256" key="2">
    <source>
        <dbReference type="SAM" id="MobiDB-lite"/>
    </source>
</evidence>
<reference evidence="3" key="1">
    <citation type="submission" date="2019-12" db="EMBL/GenBank/DDBJ databases">
        <title>Genome sequence of Babesia ovis.</title>
        <authorList>
            <person name="Yamagishi J."/>
            <person name="Sevinc F."/>
            <person name="Xuan X."/>
        </authorList>
    </citation>
    <scope>NUCLEOTIDE SEQUENCE</scope>
    <source>
        <strain evidence="3">Selcuk</strain>
    </source>
</reference>
<evidence type="ECO:0000256" key="1">
    <source>
        <dbReference type="SAM" id="Coils"/>
    </source>
</evidence>
<dbReference type="AlphaFoldDB" id="A0A9W5WU36"/>
<dbReference type="Proteomes" id="UP001057455">
    <property type="component" value="Unassembled WGS sequence"/>
</dbReference>
<feature type="region of interest" description="Disordered" evidence="2">
    <location>
        <begin position="222"/>
        <end position="244"/>
    </location>
</feature>
<keyword evidence="4" id="KW-1185">Reference proteome</keyword>
<feature type="coiled-coil region" evidence="1">
    <location>
        <begin position="248"/>
        <end position="405"/>
    </location>
</feature>
<keyword evidence="1" id="KW-0175">Coiled coil</keyword>
<name>A0A9W5WU36_BABOV</name>
<evidence type="ECO:0000313" key="4">
    <source>
        <dbReference type="Proteomes" id="UP001057455"/>
    </source>
</evidence>
<evidence type="ECO:0000313" key="3">
    <source>
        <dbReference type="EMBL" id="GFE52842.1"/>
    </source>
</evidence>
<accession>A0A9W5WU36</accession>
<gene>
    <name evidence="3" type="ORF">BaOVIS_002460</name>
</gene>
<protein>
    <submittedName>
        <fullName evidence="3">Kinectin isoform X1, putative</fullName>
    </submittedName>
</protein>
<dbReference type="EMBL" id="BLIY01000003">
    <property type="protein sequence ID" value="GFE52842.1"/>
    <property type="molecule type" value="Genomic_DNA"/>
</dbReference>
<organism evidence="3 4">
    <name type="scientific">Babesia ovis</name>
    <dbReference type="NCBI Taxonomy" id="5869"/>
    <lineage>
        <taxon>Eukaryota</taxon>
        <taxon>Sar</taxon>
        <taxon>Alveolata</taxon>
        <taxon>Apicomplexa</taxon>
        <taxon>Aconoidasida</taxon>
        <taxon>Piroplasmida</taxon>
        <taxon>Babesiidae</taxon>
        <taxon>Babesia</taxon>
    </lineage>
</organism>
<sequence length="653" mass="72866">MSVVTRLDCDTASAEKIKESLSCQSTIYVPSIDSAHPNDNPDSVNFVDIFGEDTNIQQSLSNDVDCGGCSDLDNAEPTAKGNGTPLQHRKLTFSDRVLQEARKLRKRLQRTISEDAGHVTRVLDNNASPAIRRAITAEHISSYASRNVIGAIGAGYKDLGKMEEFPIVSSSTACNNLRMRSNAQIMEWFRNRYNTIEAAYSGRAVALGTLQNLKVTPLSVESSGLLPEREESSTQTPVPDPDVEKGCLQQQKERIITLEQMQIQLQQELEKARESVEELENSLAVERKHNEEGIKDKILLQQRIANYADEVKTLNESVDILKNMNNSEVEEHEKRKAEFLAKIAQLQKDITHINDNLFSCYKVIETQKTEQAYLKRENDEIKEELKKLKRELRRMYETNSNLKSQNMSLIEINNRIRTKTLFKDDGASTCSTRGSHSSKASYMSSDDFAFFHVFNDKPSSIPEYGEAAQLEKEIELNAVDGDNTFSGMDSMTSISNMTKRTTTGDLSTNVIYTHGSIFGGAAKSICDKDDGHLESSPAVSSDVPESVNQGGNYQTTLVYDNSGIYIDGDVTATGTFPVDRSTIYSADNSTLNCAESLNGRCLTTDDLSEGSCTVKNKNWLIEKVTRVSNRDSLDYLREKIKLITFKDNDFNVV</sequence>
<proteinExistence type="predicted"/>
<comment type="caution">
    <text evidence="3">The sequence shown here is derived from an EMBL/GenBank/DDBJ whole genome shotgun (WGS) entry which is preliminary data.</text>
</comment>